<accession>A0A3M5EGS9</accession>
<dbReference type="AlphaFoldDB" id="A0A3M5EGS9"/>
<dbReference type="EMBL" id="RBSQ01000321">
    <property type="protein sequence ID" value="RMS60550.1"/>
    <property type="molecule type" value="Genomic_DNA"/>
</dbReference>
<evidence type="ECO:0000313" key="3">
    <source>
        <dbReference type="Proteomes" id="UP000270834"/>
    </source>
</evidence>
<dbReference type="Proteomes" id="UP000270834">
    <property type="component" value="Unassembled WGS sequence"/>
</dbReference>
<feature type="non-terminal residue" evidence="2">
    <location>
        <position position="411"/>
    </location>
</feature>
<protein>
    <submittedName>
        <fullName evidence="2">Uncharacterized protein</fullName>
    </submittedName>
</protein>
<sequence>MTGHGTQRGDAQFALLAGHVGCVVLADAMLVADGATIVDDRLAGRMLETLPALQRRRIARGRTEHVGGIDARPLAIDMREVGEHMDFLALGGQAVAQAGLDLLQQAVDVAPVGGGLQGVHGVARLPQGLAQVGEAEAVLRPLAPQQGAGEDPAEAFQQGLRLAQRQSVLPAVAGHAEGQHALALARAAQRQVFLQPGDLSGMAGQGQLGHGFHGVGQAQHRQRHARLGQLAGGLQGLLPVRQEDAVEALVLGQRRDPHLHRGNDPEASLRAQHQFAQVRSRRGCREGSDFKRPGEGLQGPAGEKLFDPPVAQRLLATGAAGDPATEGRQLPGLREMPERVAQRTQLALHLRAGGAGAEGRDQALAVQIEQAVHALQRDRQYRPPRGLRIDMAGHGSTAAIGNQLQVAGVGQ</sequence>
<reference evidence="2 3" key="1">
    <citation type="submission" date="2018-08" db="EMBL/GenBank/DDBJ databases">
        <title>Recombination of ecologically and evolutionarily significant loci maintains genetic cohesion in the Pseudomonas syringae species complex.</title>
        <authorList>
            <person name="Dillon M."/>
            <person name="Thakur S."/>
            <person name="Almeida R.N.D."/>
            <person name="Weir B.S."/>
            <person name="Guttman D.S."/>
        </authorList>
    </citation>
    <scope>NUCLEOTIDE SEQUENCE [LARGE SCALE GENOMIC DNA]</scope>
    <source>
        <strain evidence="2 3">ICMP 7846</strain>
    </source>
</reference>
<evidence type="ECO:0000313" key="2">
    <source>
        <dbReference type="EMBL" id="RMS60550.1"/>
    </source>
</evidence>
<evidence type="ECO:0000256" key="1">
    <source>
        <dbReference type="SAM" id="MobiDB-lite"/>
    </source>
</evidence>
<proteinExistence type="predicted"/>
<gene>
    <name evidence="2" type="ORF">ALP65_04687</name>
</gene>
<name>A0A3M5EGS9_PSEAI</name>
<feature type="region of interest" description="Disordered" evidence="1">
    <location>
        <begin position="276"/>
        <end position="305"/>
    </location>
</feature>
<feature type="compositionally biased region" description="Basic and acidic residues" evidence="1">
    <location>
        <begin position="283"/>
        <end position="294"/>
    </location>
</feature>
<comment type="caution">
    <text evidence="2">The sequence shown here is derived from an EMBL/GenBank/DDBJ whole genome shotgun (WGS) entry which is preliminary data.</text>
</comment>
<organism evidence="2 3">
    <name type="scientific">Pseudomonas aeruginosa</name>
    <dbReference type="NCBI Taxonomy" id="287"/>
    <lineage>
        <taxon>Bacteria</taxon>
        <taxon>Pseudomonadati</taxon>
        <taxon>Pseudomonadota</taxon>
        <taxon>Gammaproteobacteria</taxon>
        <taxon>Pseudomonadales</taxon>
        <taxon>Pseudomonadaceae</taxon>
        <taxon>Pseudomonas</taxon>
    </lineage>
</organism>